<evidence type="ECO:0000256" key="1">
    <source>
        <dbReference type="SAM" id="Coils"/>
    </source>
</evidence>
<dbReference type="Gramene" id="ONK71070">
    <property type="protein sequence ID" value="ONK71070"/>
    <property type="gene ID" value="A4U43_C04F4410"/>
</dbReference>
<evidence type="ECO:0000313" key="2">
    <source>
        <dbReference type="EMBL" id="ONK71070.1"/>
    </source>
</evidence>
<feature type="coiled-coil region" evidence="1">
    <location>
        <begin position="101"/>
        <end position="135"/>
    </location>
</feature>
<keyword evidence="1" id="KW-0175">Coiled coil</keyword>
<dbReference type="PANTHER" id="PTHR33566">
    <property type="entry name" value="EN/SPM-LIKE TRANSPOSON-RELATED"/>
    <property type="match status" value="1"/>
</dbReference>
<dbReference type="Proteomes" id="UP000243459">
    <property type="component" value="Chromosome 4"/>
</dbReference>
<dbReference type="OMA" id="AHICEEI"/>
<evidence type="ECO:0008006" key="4">
    <source>
        <dbReference type="Google" id="ProtNLM"/>
    </source>
</evidence>
<protein>
    <recommendedName>
        <fullName evidence="4">SMC hinge domain-containing protein</fullName>
    </recommendedName>
</protein>
<gene>
    <name evidence="2" type="ORF">A4U43_C04F4410</name>
</gene>
<reference evidence="3" key="1">
    <citation type="journal article" date="2017" name="Nat. Commun.">
        <title>The asparagus genome sheds light on the origin and evolution of a young Y chromosome.</title>
        <authorList>
            <person name="Harkess A."/>
            <person name="Zhou J."/>
            <person name="Xu C."/>
            <person name="Bowers J.E."/>
            <person name="Van der Hulst R."/>
            <person name="Ayyampalayam S."/>
            <person name="Mercati F."/>
            <person name="Riccardi P."/>
            <person name="McKain M.R."/>
            <person name="Kakrana A."/>
            <person name="Tang H."/>
            <person name="Ray J."/>
            <person name="Groenendijk J."/>
            <person name="Arikit S."/>
            <person name="Mathioni S.M."/>
            <person name="Nakano M."/>
            <person name="Shan H."/>
            <person name="Telgmann-Rauber A."/>
            <person name="Kanno A."/>
            <person name="Yue Z."/>
            <person name="Chen H."/>
            <person name="Li W."/>
            <person name="Chen Y."/>
            <person name="Xu X."/>
            <person name="Zhang Y."/>
            <person name="Luo S."/>
            <person name="Chen H."/>
            <person name="Gao J."/>
            <person name="Mao Z."/>
            <person name="Pires J.C."/>
            <person name="Luo M."/>
            <person name="Kudrna D."/>
            <person name="Wing R.A."/>
            <person name="Meyers B.C."/>
            <person name="Yi K."/>
            <person name="Kong H."/>
            <person name="Lavrijsen P."/>
            <person name="Sunseri F."/>
            <person name="Falavigna A."/>
            <person name="Ye Y."/>
            <person name="Leebens-Mack J.H."/>
            <person name="Chen G."/>
        </authorList>
    </citation>
    <scope>NUCLEOTIDE SEQUENCE [LARGE SCALE GENOMIC DNA]</scope>
    <source>
        <strain evidence="3">cv. DH0086</strain>
    </source>
</reference>
<keyword evidence="3" id="KW-1185">Reference proteome</keyword>
<dbReference type="EMBL" id="CM007384">
    <property type="protein sequence ID" value="ONK71070.1"/>
    <property type="molecule type" value="Genomic_DNA"/>
</dbReference>
<dbReference type="PANTHER" id="PTHR33566:SF1">
    <property type="entry name" value="EN_SPM-LIKE TRANSPOSON-RELATED"/>
    <property type="match status" value="1"/>
</dbReference>
<sequence length="472" mass="52953">MDDTIQYTFKNGRCTVPFVRVPKEQGPFSFSASHTQYPDLCENIEVHVVQASNLDVIPMADSNPIICQSQCPYDRLLPLQDSSQCSPSQLNLLKGTIMDDVKSFDEEIEEAGLQVKKHEDKLKLLNKQKEEIGEQICHLQGRIEPLDLTHVDSLANFKGQIIKHIEGKRNTAAAVFCNLSKAIQTAEPQKHFMQDFIGLVALLGTVSDSKYSSIFAEYLGEDYMLAVVCKSYKTASALESYCENGKVSRNSALHEAAATLGITINRRFPVICLEEIKPYKGGLKKNDPQRKLALPNPLLPSQGIPAGFLGYAVNMIELDVHHLNTRTARGYGLRETLFYRLLGEAQVYETREHMRMAAGCIKHGALSLDGGIMKDNGVIFLGDHEPAVRFPVAVPNEQGRLSRQNIHDMEQIEEKKAYLAHICEEINKEGEAHSKAVAKFYKKKDKYHKYLDKKRILNMDNLLGQSTRLSTS</sequence>
<proteinExistence type="predicted"/>
<name>A0A5P1F3N4_ASPOF</name>
<accession>A0A5P1F3N4</accession>
<dbReference type="AlphaFoldDB" id="A0A5P1F3N4"/>
<organism evidence="2 3">
    <name type="scientific">Asparagus officinalis</name>
    <name type="common">Garden asparagus</name>
    <dbReference type="NCBI Taxonomy" id="4686"/>
    <lineage>
        <taxon>Eukaryota</taxon>
        <taxon>Viridiplantae</taxon>
        <taxon>Streptophyta</taxon>
        <taxon>Embryophyta</taxon>
        <taxon>Tracheophyta</taxon>
        <taxon>Spermatophyta</taxon>
        <taxon>Magnoliopsida</taxon>
        <taxon>Liliopsida</taxon>
        <taxon>Asparagales</taxon>
        <taxon>Asparagaceae</taxon>
        <taxon>Asparagoideae</taxon>
        <taxon>Asparagus</taxon>
    </lineage>
</organism>
<evidence type="ECO:0000313" key="3">
    <source>
        <dbReference type="Proteomes" id="UP000243459"/>
    </source>
</evidence>